<sequence length="37" mass="3980">MAPSQHAAGLAALARQHFSFSRSGFALPRTTKHRSGK</sequence>
<gene>
    <name evidence="1" type="ORF">AVDCRST_MAG82-762</name>
</gene>
<dbReference type="EMBL" id="CADCVA010000101">
    <property type="protein sequence ID" value="CAA9410530.1"/>
    <property type="molecule type" value="Genomic_DNA"/>
</dbReference>
<organism evidence="1">
    <name type="scientific">uncultured Rubrobacteraceae bacterium</name>
    <dbReference type="NCBI Taxonomy" id="349277"/>
    <lineage>
        <taxon>Bacteria</taxon>
        <taxon>Bacillati</taxon>
        <taxon>Actinomycetota</taxon>
        <taxon>Rubrobacteria</taxon>
        <taxon>Rubrobacterales</taxon>
        <taxon>Rubrobacteraceae</taxon>
        <taxon>environmental samples</taxon>
    </lineage>
</organism>
<reference evidence="1" key="1">
    <citation type="submission" date="2020-02" db="EMBL/GenBank/DDBJ databases">
        <authorList>
            <person name="Meier V. D."/>
        </authorList>
    </citation>
    <scope>NUCLEOTIDE SEQUENCE</scope>
    <source>
        <strain evidence="1">AVDCRST_MAG82</strain>
    </source>
</reference>
<protein>
    <submittedName>
        <fullName evidence="1">Uncharacterized protein</fullName>
    </submittedName>
</protein>
<name>A0A6J4PGS8_9ACTN</name>
<dbReference type="AlphaFoldDB" id="A0A6J4PGS8"/>
<accession>A0A6J4PGS8</accession>
<proteinExistence type="predicted"/>
<evidence type="ECO:0000313" key="1">
    <source>
        <dbReference type="EMBL" id="CAA9410530.1"/>
    </source>
</evidence>